<feature type="region of interest" description="Disordered" evidence="1">
    <location>
        <begin position="166"/>
        <end position="260"/>
    </location>
</feature>
<proteinExistence type="predicted"/>
<dbReference type="Proteomes" id="UP000053890">
    <property type="component" value="Unassembled WGS sequence"/>
</dbReference>
<feature type="compositionally biased region" description="Acidic residues" evidence="1">
    <location>
        <begin position="208"/>
        <end position="219"/>
    </location>
</feature>
<dbReference type="Pfam" id="PF14328">
    <property type="entry name" value="DUF4385"/>
    <property type="match status" value="1"/>
</dbReference>
<feature type="compositionally biased region" description="Low complexity" evidence="1">
    <location>
        <begin position="116"/>
        <end position="127"/>
    </location>
</feature>
<protein>
    <submittedName>
        <fullName evidence="2">Uncharacterized protein</fullName>
    </submittedName>
</protein>
<feature type="region of interest" description="Disordered" evidence="1">
    <location>
        <begin position="107"/>
        <end position="127"/>
    </location>
</feature>
<dbReference type="OMA" id="IFRAACE"/>
<name>A0A0P9EIN2_RHOGW</name>
<dbReference type="AlphaFoldDB" id="A0A0P9EIN2"/>
<dbReference type="InterPro" id="IPR025494">
    <property type="entry name" value="DUF4385"/>
</dbReference>
<dbReference type="RefSeq" id="XP_018269303.1">
    <property type="nucleotide sequence ID" value="XM_018412350.1"/>
</dbReference>
<organism evidence="2 3">
    <name type="scientific">Rhodotorula graminis (strain WP1)</name>
    <dbReference type="NCBI Taxonomy" id="578459"/>
    <lineage>
        <taxon>Eukaryota</taxon>
        <taxon>Fungi</taxon>
        <taxon>Dikarya</taxon>
        <taxon>Basidiomycota</taxon>
        <taxon>Pucciniomycotina</taxon>
        <taxon>Microbotryomycetes</taxon>
        <taxon>Sporidiobolales</taxon>
        <taxon>Sporidiobolaceae</taxon>
        <taxon>Rhodotorula</taxon>
    </lineage>
</organism>
<dbReference type="EMBL" id="KQ474083">
    <property type="protein sequence ID" value="KPV73254.1"/>
    <property type="molecule type" value="Genomic_DNA"/>
</dbReference>
<dbReference type="GeneID" id="28972799"/>
<evidence type="ECO:0000313" key="3">
    <source>
        <dbReference type="Proteomes" id="UP000053890"/>
    </source>
</evidence>
<dbReference type="OrthoDB" id="2589819at2759"/>
<sequence length="260" mass="28729">MPRPRSLSPRAARTSPLAPPSVQLTYFVGRGEQGVLSFEPYKSFLLPLWRFKDPAVARPSCDRLEREFNAFVDEGDFVGADMARKFLQGMTRAQRYANHAGGLKYSRTTGAPLPRASSPSSGNPGAADKLASAAIFRAACERAKACTRYAQLRAEWEERKRGWERDNPREVERLRRERDESRARKGTRGGKAVTATASAKRGRAAKVEEDEGEADEGHEEEQVKAGADDEAPTPPARASKRRRVTRASAAADTARDVKQE</sequence>
<keyword evidence="3" id="KW-1185">Reference proteome</keyword>
<evidence type="ECO:0000313" key="2">
    <source>
        <dbReference type="EMBL" id="KPV73254.1"/>
    </source>
</evidence>
<accession>A0A0P9EIN2</accession>
<feature type="compositionally biased region" description="Basic and acidic residues" evidence="1">
    <location>
        <begin position="166"/>
        <end position="183"/>
    </location>
</feature>
<evidence type="ECO:0000256" key="1">
    <source>
        <dbReference type="SAM" id="MobiDB-lite"/>
    </source>
</evidence>
<gene>
    <name evidence="2" type="ORF">RHOBADRAFT_17000</name>
</gene>
<reference evidence="2 3" key="1">
    <citation type="journal article" date="2015" name="Front. Microbiol.">
        <title>Genome sequence of the plant growth promoting endophytic yeast Rhodotorula graminis WP1.</title>
        <authorList>
            <person name="Firrincieli A."/>
            <person name="Otillar R."/>
            <person name="Salamov A."/>
            <person name="Schmutz J."/>
            <person name="Khan Z."/>
            <person name="Redman R.S."/>
            <person name="Fleck N.D."/>
            <person name="Lindquist E."/>
            <person name="Grigoriev I.V."/>
            <person name="Doty S.L."/>
        </authorList>
    </citation>
    <scope>NUCLEOTIDE SEQUENCE [LARGE SCALE GENOMIC DNA]</scope>
    <source>
        <strain evidence="2 3">WP1</strain>
    </source>
</reference>